<keyword evidence="4" id="KW-1185">Reference proteome</keyword>
<protein>
    <submittedName>
        <fullName evidence="3">Uncharacterized protein</fullName>
    </submittedName>
</protein>
<sequence>MTTQHYIEGYRRDLENEFTNSDTSGENRVCQDKLKARFNNLFGKACEQSLRDFARKNHPEAEDDYYNKAREYFCAKHTGFSSFLFCLQQVTPTPANQQIVPPVPQAPPPPQGPPPLTPEQQQQQAIMAQLTYTTPSGFIAENPGIIIGGAVLLLSALCFMAACAMSFLTVKSQKPAVPVKRGNQIRKPARHVHKNRKKSKFVNG</sequence>
<gene>
    <name evidence="3" type="ORF">L5515_004282</name>
</gene>
<dbReference type="Proteomes" id="UP000829354">
    <property type="component" value="Chromosome III"/>
</dbReference>
<organism evidence="3 4">
    <name type="scientific">Caenorhabditis briggsae</name>
    <dbReference type="NCBI Taxonomy" id="6238"/>
    <lineage>
        <taxon>Eukaryota</taxon>
        <taxon>Metazoa</taxon>
        <taxon>Ecdysozoa</taxon>
        <taxon>Nematoda</taxon>
        <taxon>Chromadorea</taxon>
        <taxon>Rhabditida</taxon>
        <taxon>Rhabditina</taxon>
        <taxon>Rhabditomorpha</taxon>
        <taxon>Rhabditoidea</taxon>
        <taxon>Rhabditidae</taxon>
        <taxon>Peloderinae</taxon>
        <taxon>Caenorhabditis</taxon>
    </lineage>
</organism>
<feature type="transmembrane region" description="Helical" evidence="2">
    <location>
        <begin position="145"/>
        <end position="170"/>
    </location>
</feature>
<keyword evidence="2" id="KW-0472">Membrane</keyword>
<dbReference type="AlphaFoldDB" id="A0AAE9EM32"/>
<name>A0AAE9EM32_CAEBR</name>
<dbReference type="EMBL" id="CP092622">
    <property type="protein sequence ID" value="UMM23682.1"/>
    <property type="molecule type" value="Genomic_DNA"/>
</dbReference>
<evidence type="ECO:0000256" key="2">
    <source>
        <dbReference type="SAM" id="Phobius"/>
    </source>
</evidence>
<evidence type="ECO:0000313" key="4">
    <source>
        <dbReference type="Proteomes" id="UP000829354"/>
    </source>
</evidence>
<keyword evidence="2" id="KW-0812">Transmembrane</keyword>
<keyword evidence="2" id="KW-1133">Transmembrane helix</keyword>
<reference evidence="3 4" key="1">
    <citation type="submission" date="2022-04" db="EMBL/GenBank/DDBJ databases">
        <title>Chromosome-level reference genomes for two strains of Caenorhabditis briggsae: an improved platform for comparative genomics.</title>
        <authorList>
            <person name="Stevens L."/>
            <person name="Andersen E."/>
        </authorList>
    </citation>
    <scope>NUCLEOTIDE SEQUENCE [LARGE SCALE GENOMIC DNA]</scope>
    <source>
        <strain evidence="3">VX34</strain>
        <tissue evidence="3">Whole-organism</tissue>
    </source>
</reference>
<proteinExistence type="predicted"/>
<evidence type="ECO:0000313" key="3">
    <source>
        <dbReference type="EMBL" id="UMM23682.1"/>
    </source>
</evidence>
<feature type="compositionally biased region" description="Pro residues" evidence="1">
    <location>
        <begin position="101"/>
        <end position="117"/>
    </location>
</feature>
<evidence type="ECO:0000256" key="1">
    <source>
        <dbReference type="SAM" id="MobiDB-lite"/>
    </source>
</evidence>
<feature type="region of interest" description="Disordered" evidence="1">
    <location>
        <begin position="96"/>
        <end position="121"/>
    </location>
</feature>
<accession>A0AAE9EM32</accession>